<dbReference type="RefSeq" id="WP_191829316.1">
    <property type="nucleotide sequence ID" value="NZ_JACYHB010000009.1"/>
</dbReference>
<dbReference type="Gene3D" id="3.40.50.10810">
    <property type="entry name" value="Tandem AAA-ATPase domain"/>
    <property type="match status" value="1"/>
</dbReference>
<keyword evidence="2" id="KW-0863">Zinc-finger</keyword>
<feature type="domain" description="Helicase ATP-binding" evidence="5">
    <location>
        <begin position="652"/>
        <end position="814"/>
    </location>
</feature>
<dbReference type="GO" id="GO:0005524">
    <property type="term" value="F:ATP binding"/>
    <property type="evidence" value="ECO:0007669"/>
    <property type="project" value="InterPro"/>
</dbReference>
<dbReference type="PROSITE" id="PS50966">
    <property type="entry name" value="ZF_SWIM"/>
    <property type="match status" value="1"/>
</dbReference>
<dbReference type="SMART" id="SM00490">
    <property type="entry name" value="HELICc"/>
    <property type="match status" value="1"/>
</dbReference>
<dbReference type="PROSITE" id="PS51194">
    <property type="entry name" value="HELICASE_CTER"/>
    <property type="match status" value="1"/>
</dbReference>
<dbReference type="GO" id="GO:0016787">
    <property type="term" value="F:hydrolase activity"/>
    <property type="evidence" value="ECO:0007669"/>
    <property type="project" value="UniProtKB-KW"/>
</dbReference>
<dbReference type="GO" id="GO:0008270">
    <property type="term" value="F:zinc ion binding"/>
    <property type="evidence" value="ECO:0007669"/>
    <property type="project" value="UniProtKB-KW"/>
</dbReference>
<dbReference type="EMBL" id="JACYHB010000009">
    <property type="protein sequence ID" value="MBD8079734.1"/>
    <property type="molecule type" value="Genomic_DNA"/>
</dbReference>
<evidence type="ECO:0000313" key="8">
    <source>
        <dbReference type="Proteomes" id="UP000610846"/>
    </source>
</evidence>
<comment type="caution">
    <text evidence="7">The sequence shown here is derived from an EMBL/GenBank/DDBJ whole genome shotgun (WGS) entry which is preliminary data.</text>
</comment>
<dbReference type="InterPro" id="IPR027417">
    <property type="entry name" value="P-loop_NTPase"/>
</dbReference>
<dbReference type="GO" id="GO:0004386">
    <property type="term" value="F:helicase activity"/>
    <property type="evidence" value="ECO:0007669"/>
    <property type="project" value="UniProtKB-KW"/>
</dbReference>
<organism evidence="7 8">
    <name type="scientific">Cellulosimicrobium arenosum</name>
    <dbReference type="NCBI Taxonomy" id="2708133"/>
    <lineage>
        <taxon>Bacteria</taxon>
        <taxon>Bacillati</taxon>
        <taxon>Actinomycetota</taxon>
        <taxon>Actinomycetes</taxon>
        <taxon>Micrococcales</taxon>
        <taxon>Promicromonosporaceae</taxon>
        <taxon>Cellulosimicrobium</taxon>
    </lineage>
</organism>
<reference evidence="7" key="2">
    <citation type="submission" date="2020-09" db="EMBL/GenBank/DDBJ databases">
        <authorList>
            <person name="Yu Y."/>
        </authorList>
    </citation>
    <scope>NUCLEOTIDE SEQUENCE</scope>
    <source>
        <strain evidence="7">KCTC 49039</strain>
    </source>
</reference>
<evidence type="ECO:0000256" key="2">
    <source>
        <dbReference type="PROSITE-ProRule" id="PRU00325"/>
    </source>
</evidence>
<dbReference type="InterPro" id="IPR007527">
    <property type="entry name" value="Znf_SWIM"/>
</dbReference>
<sequence>MAVLFVAPSDSDVAVLVGQAAFQRGSAYQAQGRVLDVNWDATELSLEGTVRGSGRNVYECAAYFARSGSGIELDDADCTCPVGIACKHAAALLLEAAELAAGGALPGAAPAATRGRDGRAAVVPTWQRVLDRLPLAAAQTPAPRVTAPLGLQLRVDGVERRRFGRPAPGPRTVSVRPATQGRNGAWSAGQLTWDSLRYGHRGIPWEPQAHQWLLELAGMRGTRPYLYGASSWESLAAFPPRLLWPHLARAVELGVPLVGSTKTDTIRVATGARAALDVSTADDGLRIAPRLEFDGVPAAGTVRGTVGDGGLFALDDGAGERVLLLGPSTAPVGDLTADLLTGDPIEIPSADAEQYWADYHPRLARQIEMFSADGIVELPEPAVPTLVVRADFESPTRLRLTWGWEYDTPRGPVTRPVRATALDVDLRDLPAEESTLAEVDTALRALPVLAHLRPQDQHLLTGLEAMDAADVLLPALDGLDHVRVDAGDVPEYTELGATPTVRLGATETAETDWFDLAVSVDVDGRQVPLPNLLKALTARDDRLLLGDGSWLRLNHSSLDRLRELLDEAARLSDRPGTPRISRHQASLWGELEDLADVVDQSDRWRESVGGLLALARNESIGDAPARPQTLPAPSGLKAELRPYQQKGFEWLAFCYDHGLGGILADDMGLGKTLQTLALVAHARERGTSAPFLVVAPASVVGSWVAEAERFAPGLRVGVRARTRARAAAPLAEEVAEADLVVTSYAIFRLDVEEFGATEWAGLILDEAQFVKNHASRGNACARALRAPFKLAVTGTPMENNVTELWALLAVVAPGLYPSLQRFREDYAKPVEAASRPTADDDVRALARDRVARLRRRVRPLLLRRTKEQVAPELPDRQEQVLSVQLAPKHRRAYDARLQRERTRVLGLLDDFDSNRIAIFRSLTTLRRMALDATLVDEETYAGVPSSKLDVLFEQLVEVVAEGHRALVFSQFTSYLALVADRCRAQGIEFAYLDGSTRERADVVRGFREGTAPLFLISLKAGGFGLNLTEADYVYLLDPWWNPATEAQAVDRTHRIGQTRNVMVFRLVASGTIEEKVMELKDRKARMIGAILGDDEDLFSRALTATEIRALLEA</sequence>
<feature type="region of interest" description="Disordered" evidence="3">
    <location>
        <begin position="162"/>
        <end position="181"/>
    </location>
</feature>
<keyword evidence="7" id="KW-0547">Nucleotide-binding</keyword>
<keyword evidence="2" id="KW-0479">Metal-binding</keyword>
<dbReference type="Proteomes" id="UP000610846">
    <property type="component" value="Unassembled WGS sequence"/>
</dbReference>
<dbReference type="PROSITE" id="PS51192">
    <property type="entry name" value="HELICASE_ATP_BIND_1"/>
    <property type="match status" value="1"/>
</dbReference>
<keyword evidence="7" id="KW-0067">ATP-binding</keyword>
<feature type="domain" description="Helicase C-terminal" evidence="6">
    <location>
        <begin position="951"/>
        <end position="1113"/>
    </location>
</feature>
<dbReference type="Pfam" id="PF04434">
    <property type="entry name" value="SWIM"/>
    <property type="match status" value="1"/>
</dbReference>
<evidence type="ECO:0000256" key="1">
    <source>
        <dbReference type="ARBA" id="ARBA00022801"/>
    </source>
</evidence>
<dbReference type="Gene3D" id="3.40.50.300">
    <property type="entry name" value="P-loop containing nucleotide triphosphate hydrolases"/>
    <property type="match status" value="1"/>
</dbReference>
<dbReference type="SMART" id="SM00487">
    <property type="entry name" value="DEXDc"/>
    <property type="match status" value="1"/>
</dbReference>
<accession>A0A927J0P2</accession>
<name>A0A927J0P2_9MICO</name>
<dbReference type="CDD" id="cd18793">
    <property type="entry name" value="SF2_C_SNF"/>
    <property type="match status" value="1"/>
</dbReference>
<reference evidence="7" key="1">
    <citation type="journal article" date="2018" name="Curr. Microbiol.">
        <title>Cellulosimicrobium arenosum sp. nov., Isolated from Marine Sediment Sand.</title>
        <authorList>
            <person name="Oh M."/>
            <person name="Kim J.H."/>
            <person name="Yoon J.H."/>
            <person name="Schumann P."/>
            <person name="Kim W."/>
        </authorList>
    </citation>
    <scope>NUCLEOTIDE SEQUENCE</scope>
    <source>
        <strain evidence="7">KCTC 49039</strain>
    </source>
</reference>
<dbReference type="InterPro" id="IPR038718">
    <property type="entry name" value="SNF2-like_sf"/>
</dbReference>
<evidence type="ECO:0000259" key="4">
    <source>
        <dbReference type="PROSITE" id="PS50966"/>
    </source>
</evidence>
<dbReference type="PANTHER" id="PTHR10799">
    <property type="entry name" value="SNF2/RAD54 HELICASE FAMILY"/>
    <property type="match status" value="1"/>
</dbReference>
<feature type="domain" description="SWIM-type" evidence="4">
    <location>
        <begin position="63"/>
        <end position="97"/>
    </location>
</feature>
<gene>
    <name evidence="7" type="ORF">IF651_11775</name>
</gene>
<dbReference type="InterPro" id="IPR014001">
    <property type="entry name" value="Helicase_ATP-bd"/>
</dbReference>
<keyword evidence="1" id="KW-0378">Hydrolase</keyword>
<dbReference type="Pfam" id="PF00271">
    <property type="entry name" value="Helicase_C"/>
    <property type="match status" value="1"/>
</dbReference>
<dbReference type="InterPro" id="IPR049730">
    <property type="entry name" value="SNF2/RAD54-like_C"/>
</dbReference>
<dbReference type="InterPro" id="IPR001650">
    <property type="entry name" value="Helicase_C-like"/>
</dbReference>
<evidence type="ECO:0000256" key="3">
    <source>
        <dbReference type="SAM" id="MobiDB-lite"/>
    </source>
</evidence>
<dbReference type="InterPro" id="IPR000330">
    <property type="entry name" value="SNF2_N"/>
</dbReference>
<evidence type="ECO:0000313" key="7">
    <source>
        <dbReference type="EMBL" id="MBD8079734.1"/>
    </source>
</evidence>
<keyword evidence="2" id="KW-0862">Zinc</keyword>
<protein>
    <submittedName>
        <fullName evidence="7">DEAD/DEAH box helicase</fullName>
    </submittedName>
</protein>
<dbReference type="SUPFAM" id="SSF52540">
    <property type="entry name" value="P-loop containing nucleoside triphosphate hydrolases"/>
    <property type="match status" value="2"/>
</dbReference>
<keyword evidence="7" id="KW-0347">Helicase</keyword>
<proteinExistence type="predicted"/>
<dbReference type="Pfam" id="PF00176">
    <property type="entry name" value="SNF2-rel_dom"/>
    <property type="match status" value="1"/>
</dbReference>
<dbReference type="AlphaFoldDB" id="A0A927J0P2"/>
<evidence type="ECO:0000259" key="5">
    <source>
        <dbReference type="PROSITE" id="PS51192"/>
    </source>
</evidence>
<keyword evidence="8" id="KW-1185">Reference proteome</keyword>
<evidence type="ECO:0000259" key="6">
    <source>
        <dbReference type="PROSITE" id="PS51194"/>
    </source>
</evidence>